<sequence>MLLIGGVTVYYRVSLAQYLLDQIAEDMALPGFSAEVSEISHREVVVQDISVGDAREIALDRLVLTYDLMDLWQGGTLTVDLDRLALSLDVTGQGPVLGSLDSLFMSDEQNKTQSSFPVLPFRPALKINNSNLQIMTDLGAAQLPFAVEVRGHSEDDVQGWVSFEGGHLVDYEPEEFYLGAIFSSSDLQIDWDIKWQKVGVSGEGAASFFLDNPGLNWNVFGDITGNIPKAFLPRNIEATRVKLNLDGVGQIDLGERPPSKWREAISPLMLHLGQATANLAATLAVDGQLTSGARFDGQFPLALTQKGPETKVGLEAAGQFNVTNLPADAMLPPVIRQVFGPSLSGEIDPVETTATFTLNDARPVAGKIGMKLRGETPAEITSFVEITGGLSQEYDQVELENVILDVRGQTLELAGHKVSGGALAATISKETSESWEGDWKAKIEGVDNTGANEQPDYLLRIRQGTAQGSFNLDRNKVSFTGDLGQIELTKLEVPDVIRTQSNENITFTNIESEFHLPLDTTGNAAELKNVSGDLHVKSLKLHLIKEKRDVIITDVSSKIRGREGDKWQIGTTVSEIQVPDQKLKISSARNDVSTPFFQPVNDVDVNSLVLASRSEATIKLDDPELGLPPFVFKGQSSGPIRKTDLSADVTLLEGVPLLNLTGEMDLIALDGQIEAVIPSIMFSEGGVQPKVFTPHLADLKVRDGSVSGRVEISLDKGVPDGHGYLNVDLPDAEINELPFKDLVGRFFFQGITEPVLPPGQKLEIASFDAGVPISDIDLMFGVVPEADDFIVDLRNADLKIAGGNLGFKPQKIPVLADKKSILLQVEKLDLKELFTLIGREDLSGTGQLTGEIPIKFVGEQIIIEKGALATEGPGVLQIRSQLIADALAAGGEQVELLVKALHNFEYTELTLDIDKPINSAAQVSLGISGANKDVLDGHPFRLNINLETKVEPLLEVLLQGQKLSQGLVSGLLNK</sequence>
<dbReference type="Pfam" id="PF11739">
    <property type="entry name" value="YdbH-like"/>
    <property type="match status" value="1"/>
</dbReference>
<dbReference type="STRING" id="1549748.WH95_06050"/>
<dbReference type="EMBL" id="LANI01000003">
    <property type="protein sequence ID" value="KKJ77971.1"/>
    <property type="molecule type" value="Genomic_DNA"/>
</dbReference>
<comment type="caution">
    <text evidence="1">The sequence shown here is derived from an EMBL/GenBank/DDBJ whole genome shotgun (WGS) entry which is preliminary data.</text>
</comment>
<dbReference type="Proteomes" id="UP000034491">
    <property type="component" value="Unassembled WGS sequence"/>
</dbReference>
<dbReference type="AlphaFoldDB" id="A0A0M2R8G6"/>
<dbReference type="InterPro" id="IPR021730">
    <property type="entry name" value="YdbH"/>
</dbReference>
<gene>
    <name evidence="1" type="ORF">WH95_06050</name>
</gene>
<proteinExistence type="predicted"/>
<evidence type="ECO:0000313" key="2">
    <source>
        <dbReference type="Proteomes" id="UP000034491"/>
    </source>
</evidence>
<organism evidence="1 2">
    <name type="scientific">Kiloniella litopenaei</name>
    <dbReference type="NCBI Taxonomy" id="1549748"/>
    <lineage>
        <taxon>Bacteria</taxon>
        <taxon>Pseudomonadati</taxon>
        <taxon>Pseudomonadota</taxon>
        <taxon>Alphaproteobacteria</taxon>
        <taxon>Rhodospirillales</taxon>
        <taxon>Kiloniellaceae</taxon>
        <taxon>Kiloniella</taxon>
    </lineage>
</organism>
<accession>A0A0M2R8G6</accession>
<evidence type="ECO:0000313" key="1">
    <source>
        <dbReference type="EMBL" id="KKJ77971.1"/>
    </source>
</evidence>
<name>A0A0M2R8G6_9PROT</name>
<keyword evidence="2" id="KW-1185">Reference proteome</keyword>
<reference evidence="1 2" key="1">
    <citation type="submission" date="2015-03" db="EMBL/GenBank/DDBJ databases">
        <title>Genome sequence of Kiloniella sp. P1-1, isolated from the gut microflora of Pacific white shrimp, Penaeus vannamei.</title>
        <authorList>
            <person name="Shao Z."/>
            <person name="Wang L."/>
            <person name="Li X."/>
        </authorList>
    </citation>
    <scope>NUCLEOTIDE SEQUENCE [LARGE SCALE GENOMIC DNA]</scope>
    <source>
        <strain evidence="1 2">P1-1</strain>
    </source>
</reference>
<protein>
    <submittedName>
        <fullName evidence="1">Uncharacterized protein</fullName>
    </submittedName>
</protein>
<dbReference type="PATRIC" id="fig|1549748.8.peg.2706"/>